<dbReference type="SMART" id="SM00450">
    <property type="entry name" value="RHOD"/>
    <property type="match status" value="1"/>
</dbReference>
<gene>
    <name evidence="11" type="ORF">L5515_016059</name>
</gene>
<comment type="function">
    <text evidence="8">Tyrosine protein phosphatase which functions as a dosage-dependent inducer of mitotic progression.</text>
</comment>
<dbReference type="PANTHER" id="PTHR10828:SF76">
    <property type="entry name" value="M-PHASE INDUCER PHOSPHATASE"/>
    <property type="match status" value="1"/>
</dbReference>
<evidence type="ECO:0000256" key="2">
    <source>
        <dbReference type="ARBA" id="ARBA00022618"/>
    </source>
</evidence>
<evidence type="ECO:0000256" key="1">
    <source>
        <dbReference type="ARBA" id="ARBA00011065"/>
    </source>
</evidence>
<dbReference type="InterPro" id="IPR036873">
    <property type="entry name" value="Rhodanese-like_dom_sf"/>
</dbReference>
<evidence type="ECO:0000256" key="8">
    <source>
        <dbReference type="RuleBase" id="RU368028"/>
    </source>
</evidence>
<dbReference type="SUPFAM" id="SSF52821">
    <property type="entry name" value="Rhodanese/Cell cycle control phosphatase"/>
    <property type="match status" value="1"/>
</dbReference>
<name>A0AAE9F5H2_CAEBR</name>
<comment type="catalytic activity">
    <reaction evidence="7 8">
        <text>O-phospho-L-tyrosyl-[protein] + H2O = L-tyrosyl-[protein] + phosphate</text>
        <dbReference type="Rhea" id="RHEA:10684"/>
        <dbReference type="Rhea" id="RHEA-COMP:10136"/>
        <dbReference type="Rhea" id="RHEA-COMP:20101"/>
        <dbReference type="ChEBI" id="CHEBI:15377"/>
        <dbReference type="ChEBI" id="CHEBI:43474"/>
        <dbReference type="ChEBI" id="CHEBI:46858"/>
        <dbReference type="ChEBI" id="CHEBI:61978"/>
        <dbReference type="EC" id="3.1.3.48"/>
    </reaction>
</comment>
<dbReference type="GO" id="GO:1902751">
    <property type="term" value="P:positive regulation of cell cycle G2/M phase transition"/>
    <property type="evidence" value="ECO:0007669"/>
    <property type="project" value="InterPro"/>
</dbReference>
<accession>A0AAE9F5H2</accession>
<dbReference type="Gene3D" id="3.40.250.10">
    <property type="entry name" value="Rhodanese-like domain"/>
    <property type="match status" value="1"/>
</dbReference>
<keyword evidence="4 8" id="KW-0378">Hydrolase</keyword>
<evidence type="ECO:0000256" key="5">
    <source>
        <dbReference type="ARBA" id="ARBA00022912"/>
    </source>
</evidence>
<dbReference type="InterPro" id="IPR000751">
    <property type="entry name" value="MPI_Phosphatase"/>
</dbReference>
<evidence type="ECO:0000259" key="10">
    <source>
        <dbReference type="PROSITE" id="PS50206"/>
    </source>
</evidence>
<keyword evidence="6 8" id="KW-0131">Cell cycle</keyword>
<dbReference type="EMBL" id="CP092625">
    <property type="protein sequence ID" value="UMM38656.1"/>
    <property type="molecule type" value="Genomic_DNA"/>
</dbReference>
<protein>
    <recommendedName>
        <fullName evidence="8">M-phase inducer phosphatase</fullName>
        <ecNumber evidence="8">3.1.3.48</ecNumber>
    </recommendedName>
</protein>
<sequence length="302" mass="34563">MPGDISYDICVIDENNIQETNVVELERLTEYESSEAQLSPSEEEATSTCSSTSKRDSLNGGYIPNNEEKQAQMAKQKLLTRKSHSTSEIETTGAHLQVKYQLETTETRCSAVYRKISPQVLIRTMLEMTEEEFAKKYSLYDCRFSYEFNGGSIKGAKNLDDPDKARETFFDEDGNRKSDTTPIFFCEYSQKRGPRMADTLRSTDRFLHPEMYPQCAYEEIYVLNGGYKNFFSCARALSVSNKLCDPDNYAAMDDPKFAEEFESQQLYKKLTKRILSKPSKSKTTSLRKTASSSSCFFKQRLV</sequence>
<keyword evidence="5 8" id="KW-0904">Protein phosphatase</keyword>
<dbReference type="AlphaFoldDB" id="A0AAE9F5H2"/>
<comment type="similarity">
    <text evidence="1 8">Belongs to the MPI phosphatase family.</text>
</comment>
<reference evidence="11 12" key="1">
    <citation type="submission" date="2022-04" db="EMBL/GenBank/DDBJ databases">
        <title>Chromosome-level reference genomes for two strains of Caenorhabditis briggsae: an improved platform for comparative genomics.</title>
        <authorList>
            <person name="Stevens L."/>
            <person name="Andersen E."/>
        </authorList>
    </citation>
    <scope>NUCLEOTIDE SEQUENCE [LARGE SCALE GENOMIC DNA]</scope>
    <source>
        <strain evidence="11">VX34</strain>
        <tissue evidence="11">Whole-organism</tissue>
    </source>
</reference>
<dbReference type="EC" id="3.1.3.48" evidence="8"/>
<dbReference type="PRINTS" id="PR00716">
    <property type="entry name" value="MPIPHPHTASE"/>
</dbReference>
<dbReference type="PROSITE" id="PS50206">
    <property type="entry name" value="RHODANESE_3"/>
    <property type="match status" value="1"/>
</dbReference>
<keyword evidence="12" id="KW-1185">Reference proteome</keyword>
<keyword evidence="3 8" id="KW-0498">Mitosis</keyword>
<evidence type="ECO:0000256" key="4">
    <source>
        <dbReference type="ARBA" id="ARBA00022801"/>
    </source>
</evidence>
<organism evidence="11 12">
    <name type="scientific">Caenorhabditis briggsae</name>
    <dbReference type="NCBI Taxonomy" id="6238"/>
    <lineage>
        <taxon>Eukaryota</taxon>
        <taxon>Metazoa</taxon>
        <taxon>Ecdysozoa</taxon>
        <taxon>Nematoda</taxon>
        <taxon>Chromadorea</taxon>
        <taxon>Rhabditida</taxon>
        <taxon>Rhabditina</taxon>
        <taxon>Rhabditomorpha</taxon>
        <taxon>Rhabditoidea</taxon>
        <taxon>Rhabditidae</taxon>
        <taxon>Peloderinae</taxon>
        <taxon>Caenorhabditis</taxon>
    </lineage>
</organism>
<dbReference type="CDD" id="cd01530">
    <property type="entry name" value="Cdc25"/>
    <property type="match status" value="1"/>
</dbReference>
<evidence type="ECO:0000313" key="11">
    <source>
        <dbReference type="EMBL" id="UMM38656.1"/>
    </source>
</evidence>
<dbReference type="Proteomes" id="UP000829354">
    <property type="component" value="Chromosome X"/>
</dbReference>
<dbReference type="FunFam" id="3.40.250.10:FF:000021">
    <property type="entry name" value="M-phase inducer phosphatase cdc-25.2"/>
    <property type="match status" value="1"/>
</dbReference>
<dbReference type="InterPro" id="IPR001763">
    <property type="entry name" value="Rhodanese-like_dom"/>
</dbReference>
<feature type="domain" description="Rhodanese" evidence="10">
    <location>
        <begin position="133"/>
        <end position="239"/>
    </location>
</feature>
<evidence type="ECO:0000256" key="3">
    <source>
        <dbReference type="ARBA" id="ARBA00022776"/>
    </source>
</evidence>
<evidence type="ECO:0000313" key="12">
    <source>
        <dbReference type="Proteomes" id="UP000829354"/>
    </source>
</evidence>
<evidence type="ECO:0000256" key="9">
    <source>
        <dbReference type="SAM" id="MobiDB-lite"/>
    </source>
</evidence>
<dbReference type="GO" id="GO:0051301">
    <property type="term" value="P:cell division"/>
    <property type="evidence" value="ECO:0007669"/>
    <property type="project" value="UniProtKB-UniRule"/>
</dbReference>
<dbReference type="PANTHER" id="PTHR10828">
    <property type="entry name" value="M-PHASE INDUCER PHOSPHATASE DUAL SPECIFICITY PHOSPHATASE CDC25"/>
    <property type="match status" value="1"/>
</dbReference>
<dbReference type="GO" id="GO:0004725">
    <property type="term" value="F:protein tyrosine phosphatase activity"/>
    <property type="evidence" value="ECO:0007669"/>
    <property type="project" value="UniProtKB-UniRule"/>
</dbReference>
<proteinExistence type="inferred from homology"/>
<evidence type="ECO:0000256" key="7">
    <source>
        <dbReference type="ARBA" id="ARBA00051722"/>
    </source>
</evidence>
<evidence type="ECO:0000256" key="6">
    <source>
        <dbReference type="ARBA" id="ARBA00023306"/>
    </source>
</evidence>
<keyword evidence="2 8" id="KW-0132">Cell division</keyword>
<dbReference type="Pfam" id="PF00581">
    <property type="entry name" value="Rhodanese"/>
    <property type="match status" value="1"/>
</dbReference>
<feature type="region of interest" description="Disordered" evidence="9">
    <location>
        <begin position="33"/>
        <end position="90"/>
    </location>
</feature>